<evidence type="ECO:0000313" key="2">
    <source>
        <dbReference type="EMBL" id="SDN27635.1"/>
    </source>
</evidence>
<feature type="compositionally biased region" description="Basic and acidic residues" evidence="1">
    <location>
        <begin position="236"/>
        <end position="245"/>
    </location>
</feature>
<protein>
    <submittedName>
        <fullName evidence="2">Uncharacterized protein</fullName>
    </submittedName>
</protein>
<dbReference type="Proteomes" id="UP000199370">
    <property type="component" value="Unassembled WGS sequence"/>
</dbReference>
<evidence type="ECO:0000256" key="1">
    <source>
        <dbReference type="SAM" id="MobiDB-lite"/>
    </source>
</evidence>
<dbReference type="STRING" id="996166.SAMN05192554_12422"/>
<feature type="compositionally biased region" description="Basic and acidic residues" evidence="1">
    <location>
        <begin position="273"/>
        <end position="286"/>
    </location>
</feature>
<feature type="region of interest" description="Disordered" evidence="1">
    <location>
        <begin position="236"/>
        <end position="286"/>
    </location>
</feature>
<evidence type="ECO:0000313" key="3">
    <source>
        <dbReference type="Proteomes" id="UP000199370"/>
    </source>
</evidence>
<dbReference type="EMBL" id="FNIA01000024">
    <property type="protein sequence ID" value="SDN27635.1"/>
    <property type="molecule type" value="Genomic_DNA"/>
</dbReference>
<dbReference type="AlphaFoldDB" id="A0A1H0A2G0"/>
<organism evidence="2 3">
    <name type="scientific">Haloarchaeobius iranensis</name>
    <dbReference type="NCBI Taxonomy" id="996166"/>
    <lineage>
        <taxon>Archaea</taxon>
        <taxon>Methanobacteriati</taxon>
        <taxon>Methanobacteriota</taxon>
        <taxon>Stenosarchaea group</taxon>
        <taxon>Halobacteria</taxon>
        <taxon>Halobacteriales</taxon>
        <taxon>Halorubellaceae</taxon>
        <taxon>Haloarchaeobius</taxon>
    </lineage>
</organism>
<accession>A0A1H0A2G0</accession>
<dbReference type="RefSeq" id="WP_089735691.1">
    <property type="nucleotide sequence ID" value="NZ_FNIA01000024.1"/>
</dbReference>
<proteinExistence type="predicted"/>
<gene>
    <name evidence="2" type="ORF">SAMN05192554_12422</name>
</gene>
<reference evidence="2 3" key="1">
    <citation type="submission" date="2016-10" db="EMBL/GenBank/DDBJ databases">
        <authorList>
            <person name="de Groot N.N."/>
        </authorList>
    </citation>
    <scope>NUCLEOTIDE SEQUENCE [LARGE SCALE GENOMIC DNA]</scope>
    <source>
        <strain evidence="3">EB21,IBRC-M 10013,KCTC 4048</strain>
    </source>
</reference>
<sequence length="286" mass="30520">MSGVATRLTVVVGLLVVILAGGIVAADTTENRSVTSMEEVNVSAQYDPSSPAQTATVNVTVAATDSALRDVQIDVGRADETLVVPDSFRTTIIPSNQEVNVTPVGRGGFETDRLDPGETITIQFQVALETLEPTTVDAAWISVTYTQRGQRLSQRYEPTADIAANPWHERAQPAGDTGPFANPTVLSLVGLTGTVLGATIVYFRRPQSVSWDAIEPAFSRARRRVDDSVALTELDRLESSVKNEVAEPEEDSGETEEDGSEENLGTPGIGGSSDEKSSIDDDMPKL</sequence>
<keyword evidence="3" id="KW-1185">Reference proteome</keyword>
<feature type="compositionally biased region" description="Acidic residues" evidence="1">
    <location>
        <begin position="246"/>
        <end position="261"/>
    </location>
</feature>
<name>A0A1H0A2G0_9EURY</name>